<accession>A0A9P7YQQ8</accession>
<dbReference type="AlphaFoldDB" id="A0A9P7YQQ8"/>
<dbReference type="OrthoDB" id="9977870at2759"/>
<feature type="region of interest" description="Disordered" evidence="7">
    <location>
        <begin position="745"/>
        <end position="769"/>
    </location>
</feature>
<dbReference type="Proteomes" id="UP000824998">
    <property type="component" value="Unassembled WGS sequence"/>
</dbReference>
<dbReference type="SUPFAM" id="SSF57850">
    <property type="entry name" value="RING/U-box"/>
    <property type="match status" value="2"/>
</dbReference>
<feature type="compositionally biased region" description="Basic and acidic residues" evidence="7">
    <location>
        <begin position="573"/>
        <end position="586"/>
    </location>
</feature>
<dbReference type="InterPro" id="IPR044066">
    <property type="entry name" value="TRIAD_supradom"/>
</dbReference>
<feature type="domain" description="RING-type" evidence="8">
    <location>
        <begin position="164"/>
        <end position="359"/>
    </location>
</feature>
<dbReference type="CDD" id="cd22584">
    <property type="entry name" value="Rcat_RBR_unk"/>
    <property type="match status" value="1"/>
</dbReference>
<dbReference type="EMBL" id="MU251376">
    <property type="protein sequence ID" value="KAG9238074.1"/>
    <property type="molecule type" value="Genomic_DNA"/>
</dbReference>
<keyword evidence="2" id="KW-0479">Metal-binding</keyword>
<dbReference type="PROSITE" id="PS00518">
    <property type="entry name" value="ZF_RING_1"/>
    <property type="match status" value="1"/>
</dbReference>
<evidence type="ECO:0000313" key="9">
    <source>
        <dbReference type="EMBL" id="KAG9238074.1"/>
    </source>
</evidence>
<evidence type="ECO:0000256" key="6">
    <source>
        <dbReference type="ARBA" id="ARBA00022833"/>
    </source>
</evidence>
<reference evidence="9" key="1">
    <citation type="journal article" date="2021" name="IMA Fungus">
        <title>Genomic characterization of three marine fungi, including Emericellopsis atlantica sp. nov. with signatures of a generalist lifestyle and marine biomass degradation.</title>
        <authorList>
            <person name="Hagestad O.C."/>
            <person name="Hou L."/>
            <person name="Andersen J.H."/>
            <person name="Hansen E.H."/>
            <person name="Altermark B."/>
            <person name="Li C."/>
            <person name="Kuhnert E."/>
            <person name="Cox R.J."/>
            <person name="Crous P.W."/>
            <person name="Spatafora J.W."/>
            <person name="Lail K."/>
            <person name="Amirebrahimi M."/>
            <person name="Lipzen A."/>
            <person name="Pangilinan J."/>
            <person name="Andreopoulos W."/>
            <person name="Hayes R.D."/>
            <person name="Ng V."/>
            <person name="Grigoriev I.V."/>
            <person name="Jackson S.A."/>
            <person name="Sutton T.D.S."/>
            <person name="Dobson A.D.W."/>
            <person name="Rama T."/>
        </authorList>
    </citation>
    <scope>NUCLEOTIDE SEQUENCE</scope>
    <source>
        <strain evidence="9">TRa018bII</strain>
    </source>
</reference>
<dbReference type="InterPro" id="IPR031127">
    <property type="entry name" value="E3_UB_ligase_RBR"/>
</dbReference>
<keyword evidence="3" id="KW-0677">Repeat</keyword>
<dbReference type="PANTHER" id="PTHR11685">
    <property type="entry name" value="RBR FAMILY RING FINGER AND IBR DOMAIN-CONTAINING"/>
    <property type="match status" value="1"/>
</dbReference>
<dbReference type="InterPro" id="IPR013083">
    <property type="entry name" value="Znf_RING/FYVE/PHD"/>
</dbReference>
<evidence type="ECO:0000256" key="1">
    <source>
        <dbReference type="ARBA" id="ARBA00022679"/>
    </source>
</evidence>
<dbReference type="InterPro" id="IPR017907">
    <property type="entry name" value="Znf_RING_CS"/>
</dbReference>
<feature type="region of interest" description="Disordered" evidence="7">
    <location>
        <begin position="78"/>
        <end position="107"/>
    </location>
</feature>
<evidence type="ECO:0000256" key="2">
    <source>
        <dbReference type="ARBA" id="ARBA00022723"/>
    </source>
</evidence>
<keyword evidence="6" id="KW-0862">Zinc</keyword>
<dbReference type="GO" id="GO:0008270">
    <property type="term" value="F:zinc ion binding"/>
    <property type="evidence" value="ECO:0007669"/>
    <property type="project" value="UniProtKB-KW"/>
</dbReference>
<evidence type="ECO:0000256" key="5">
    <source>
        <dbReference type="ARBA" id="ARBA00022786"/>
    </source>
</evidence>
<comment type="caution">
    <text evidence="9">The sequence shown here is derived from an EMBL/GenBank/DDBJ whole genome shotgun (WGS) entry which is preliminary data.</text>
</comment>
<keyword evidence="1" id="KW-0808">Transferase</keyword>
<sequence length="769" mass="84605">MSHHSMRKEPAGLDDADAHRITSEQVEALLVRSSRANAILAEAEVIGLALERAEASLVHGSRENAELVANAYRNSRGRPIQLSTNSDIPSIDSSTHPPGSSSATTRSSLLGWSTSSLDLVPSSPLATTRSSVFGWSASSLDLVPSSSSGAQLHGKSPLGAQEDPRVACTGCREGIGLDEATLAPCQHSYCFECIQRLFLSCLKNVAQFPPRCCDHEVKPEHVRGSLPQHILTRYLEVKEESETVHPKYCHQSRCSAFLKPAHIQGPFATCPACSSTTCTKCNGPGHFGGCTADQDVEKINRLAEEFGWKRCPNPRCNRMVSRTFGCNHMVCICRTEWCYMCTKRWGTCECGYFGRVRPRHWIVPPGEIPATLNVPPRRPEPLADEAPIDVADLANDSGTSNVRPRRREARLDDDSISLTDFPDRFGTTNGEFAREILNRHLARDLRMNLNARSSAETPKRPEPRERFGEETALLRLLNEQVPPGSSRATHIDRMMVYRIYEAQSIAEAALLALAAARSLPRVPGQATRREQRQAGESSRPRPAERELPFYHDGLPVVCMNDVPPQPRIQGRSQDMKPTREVPRGERLPPSISPAQVQPQPRSATRVVSPVLRRGPLPPDQEEDEARVTVYPRQQPTQSSWPRTLSRHRHRAAASTSREPPTRGGPEAAAAVNPNGNRGPPQGPLRTTPVATRSTPYRFYSPPPRLGAEVGFSRDRDEELARLGHAMDRDEELACLEQHFASLSLDGPHPSEAAGAPGGSGNVDVLHREV</sequence>
<dbReference type="Gene3D" id="1.20.120.1750">
    <property type="match status" value="1"/>
</dbReference>
<proteinExistence type="predicted"/>
<keyword evidence="5" id="KW-0833">Ubl conjugation pathway</keyword>
<gene>
    <name evidence="9" type="ORF">BJ875DRAFT_452222</name>
</gene>
<evidence type="ECO:0000256" key="3">
    <source>
        <dbReference type="ARBA" id="ARBA00022737"/>
    </source>
</evidence>
<protein>
    <recommendedName>
        <fullName evidence="8">RING-type domain-containing protein</fullName>
    </recommendedName>
</protein>
<organism evidence="9 10">
    <name type="scientific">Amylocarpus encephaloides</name>
    <dbReference type="NCBI Taxonomy" id="45428"/>
    <lineage>
        <taxon>Eukaryota</taxon>
        <taxon>Fungi</taxon>
        <taxon>Dikarya</taxon>
        <taxon>Ascomycota</taxon>
        <taxon>Pezizomycotina</taxon>
        <taxon>Leotiomycetes</taxon>
        <taxon>Helotiales</taxon>
        <taxon>Helotiales incertae sedis</taxon>
        <taxon>Amylocarpus</taxon>
    </lineage>
</organism>
<evidence type="ECO:0000313" key="10">
    <source>
        <dbReference type="Proteomes" id="UP000824998"/>
    </source>
</evidence>
<dbReference type="GO" id="GO:0016567">
    <property type="term" value="P:protein ubiquitination"/>
    <property type="evidence" value="ECO:0007669"/>
    <property type="project" value="InterPro"/>
</dbReference>
<dbReference type="GO" id="GO:0004842">
    <property type="term" value="F:ubiquitin-protein transferase activity"/>
    <property type="evidence" value="ECO:0007669"/>
    <property type="project" value="InterPro"/>
</dbReference>
<dbReference type="CDD" id="cd20335">
    <property type="entry name" value="BRcat_RBR"/>
    <property type="match status" value="1"/>
</dbReference>
<feature type="compositionally biased region" description="Basic and acidic residues" evidence="7">
    <location>
        <begin position="527"/>
        <end position="549"/>
    </location>
</feature>
<feature type="compositionally biased region" description="Polar residues" evidence="7">
    <location>
        <begin position="631"/>
        <end position="641"/>
    </location>
</feature>
<feature type="compositionally biased region" description="Polar residues" evidence="7">
    <location>
        <begin position="592"/>
        <end position="602"/>
    </location>
</feature>
<feature type="compositionally biased region" description="Polar residues" evidence="7">
    <location>
        <begin position="81"/>
        <end position="107"/>
    </location>
</feature>
<feature type="region of interest" description="Disordered" evidence="7">
    <location>
        <begin position="521"/>
        <end position="711"/>
    </location>
</feature>
<keyword evidence="10" id="KW-1185">Reference proteome</keyword>
<name>A0A9P7YQQ8_9HELO</name>
<keyword evidence="4" id="KW-0863">Zinc-finger</keyword>
<evidence type="ECO:0000259" key="8">
    <source>
        <dbReference type="PROSITE" id="PS51873"/>
    </source>
</evidence>
<dbReference type="Gene3D" id="3.30.40.10">
    <property type="entry name" value="Zinc/RING finger domain, C3HC4 (zinc finger)"/>
    <property type="match status" value="1"/>
</dbReference>
<evidence type="ECO:0000256" key="7">
    <source>
        <dbReference type="SAM" id="MobiDB-lite"/>
    </source>
</evidence>
<evidence type="ECO:0000256" key="4">
    <source>
        <dbReference type="ARBA" id="ARBA00022771"/>
    </source>
</evidence>
<dbReference type="PROSITE" id="PS51873">
    <property type="entry name" value="TRIAD"/>
    <property type="match status" value="1"/>
</dbReference>